<evidence type="ECO:0000256" key="14">
    <source>
        <dbReference type="PROSITE-ProRule" id="PRU00352"/>
    </source>
</evidence>
<keyword evidence="11" id="KW-1015">Disulfide bond</keyword>
<dbReference type="OMA" id="APLAKCE"/>
<dbReference type="SUPFAM" id="SSF101912">
    <property type="entry name" value="Sema domain"/>
    <property type="match status" value="1"/>
</dbReference>
<evidence type="ECO:0000256" key="11">
    <source>
        <dbReference type="ARBA" id="ARBA00023157"/>
    </source>
</evidence>
<evidence type="ECO:0000256" key="15">
    <source>
        <dbReference type="SAM" id="MobiDB-lite"/>
    </source>
</evidence>
<evidence type="ECO:0000256" key="8">
    <source>
        <dbReference type="ARBA" id="ARBA00022902"/>
    </source>
</evidence>
<dbReference type="GO" id="GO:0001755">
    <property type="term" value="P:neural crest cell migration"/>
    <property type="evidence" value="ECO:0007669"/>
    <property type="project" value="TreeGrafter"/>
</dbReference>
<evidence type="ECO:0000313" key="20">
    <source>
        <dbReference type="Proteomes" id="UP000265040"/>
    </source>
</evidence>
<proteinExistence type="inferred from homology"/>
<dbReference type="InterPro" id="IPR036352">
    <property type="entry name" value="Semap_dom_sf"/>
</dbReference>
<feature type="compositionally biased region" description="Low complexity" evidence="15">
    <location>
        <begin position="726"/>
        <end position="745"/>
    </location>
</feature>
<keyword evidence="13" id="KW-0393">Immunoglobulin domain</keyword>
<comment type="similarity">
    <text evidence="2">Belongs to the semaphorin family.</text>
</comment>
<dbReference type="PANTHER" id="PTHR11036">
    <property type="entry name" value="SEMAPHORIN"/>
    <property type="match status" value="1"/>
</dbReference>
<comment type="caution">
    <text evidence="14">Lacks conserved residue(s) required for the propagation of feature annotation.</text>
</comment>
<dbReference type="InParanoid" id="A0A3Q1IY78"/>
<dbReference type="GO" id="GO:0071526">
    <property type="term" value="P:semaphorin-plexin signaling pathway"/>
    <property type="evidence" value="ECO:0007669"/>
    <property type="project" value="TreeGrafter"/>
</dbReference>
<dbReference type="PROSITE" id="PS51004">
    <property type="entry name" value="SEMA"/>
    <property type="match status" value="1"/>
</dbReference>
<evidence type="ECO:0000256" key="17">
    <source>
        <dbReference type="SAM" id="SignalP"/>
    </source>
</evidence>
<reference evidence="19" key="1">
    <citation type="submission" date="2021-04" db="EMBL/GenBank/DDBJ databases">
        <authorList>
            <consortium name="Wellcome Sanger Institute Data Sharing"/>
        </authorList>
    </citation>
    <scope>NUCLEOTIDE SEQUENCE [LARGE SCALE GENOMIC DNA]</scope>
</reference>
<dbReference type="GO" id="GO:0030335">
    <property type="term" value="P:positive regulation of cell migration"/>
    <property type="evidence" value="ECO:0007669"/>
    <property type="project" value="TreeGrafter"/>
</dbReference>
<evidence type="ECO:0000256" key="7">
    <source>
        <dbReference type="ARBA" id="ARBA00022782"/>
    </source>
</evidence>
<evidence type="ECO:0000256" key="16">
    <source>
        <dbReference type="SAM" id="Phobius"/>
    </source>
</evidence>
<evidence type="ECO:0000259" key="18">
    <source>
        <dbReference type="PROSITE" id="PS51004"/>
    </source>
</evidence>
<keyword evidence="6 17" id="KW-0732">Signal</keyword>
<sequence>MTPGGAMLLILLPVLFLLSGVSWAATVSELEDVHNQAKVLDPEKFEGVSNFSTFLLERSSGVLFLGARDAILSMDTNELDKPPRKIIWDVPEDKRASCVAKGKTEVDCHNYIRLLEFLGDGRIYVCGTYAFDPQCAFLELSSFTLEKTEDGGVRMETGKGKCPFEPSQHYTAVMAGGILYTAATSNFLGTLFDISRATGTEQERIRTERSINWLSDPEFVSSAFIEQSADSNPTGDDDKIYFFFTEVAKEYDLYTKVKVPRVARVCKSDVGGMKTLQRRWTTFLKAQLVCEDKPSGQRYNILTDVFTMQHTQGDPSSTHFYGLFTSQWEREELSAVCVFSLSDISKVLDGPFKELKKNCENWINPEPVPTPRPGQCLNTALKAEGFESSLKLPDKVLTFVRDHPLMENSVTAAPLLVRKGISYTKLAVNQRGSGEETRGVVLHLGTDRGELHQVEVVNQNTTLLQEIPLFSPQEPINNILLHKGQALVGSPLSLARVQAEGCALYPNCEVCARARGLGCVWDTEEEACRNTDAKPGPDDTVDDALRKCNIQEARCSPSIRELRVYLGLRLLLPCVQLSPRPCTWEYPPHRHTRQHHSDLGVTVTEESLGKYICTCQEVEPGVRDLIPCRRAAYHLTLTDPEAGETAAMTGNRHVLALYIFFFCGGAALGAFLLYFMKRRHTSGCKGHRLPDNSLSEKGLGSSATPQSPSSASLMSEGFRLTEKRNGTATTNTTTTLLSSQGNGSHHGNSYSGNLIHCNPSNGNGNALYANCNTSSSGLQFAEILAPEMLNGRTGERERELGEGDEVDKELRDGLGEGMKGLEDEFASLPMVKSAAPLARCEESSI</sequence>
<reference evidence="19" key="3">
    <citation type="submission" date="2025-09" db="UniProtKB">
        <authorList>
            <consortium name="Ensembl"/>
        </authorList>
    </citation>
    <scope>IDENTIFICATION</scope>
</reference>
<reference evidence="19" key="2">
    <citation type="submission" date="2025-08" db="UniProtKB">
        <authorList>
            <consortium name="Ensembl"/>
        </authorList>
    </citation>
    <scope>IDENTIFICATION</scope>
</reference>
<organism evidence="19 20">
    <name type="scientific">Anabas testudineus</name>
    <name type="common">Climbing perch</name>
    <name type="synonym">Anthias testudineus</name>
    <dbReference type="NCBI Taxonomy" id="64144"/>
    <lineage>
        <taxon>Eukaryota</taxon>
        <taxon>Metazoa</taxon>
        <taxon>Chordata</taxon>
        <taxon>Craniata</taxon>
        <taxon>Vertebrata</taxon>
        <taxon>Euteleostomi</taxon>
        <taxon>Actinopterygii</taxon>
        <taxon>Neopterygii</taxon>
        <taxon>Teleostei</taxon>
        <taxon>Neoteleostei</taxon>
        <taxon>Acanthomorphata</taxon>
        <taxon>Anabantaria</taxon>
        <taxon>Anabantiformes</taxon>
        <taxon>Anabantoidei</taxon>
        <taxon>Anabantidae</taxon>
        <taxon>Anabas</taxon>
    </lineage>
</organism>
<dbReference type="InterPro" id="IPR001627">
    <property type="entry name" value="Semap_dom"/>
</dbReference>
<keyword evidence="8" id="KW-0524">Neurogenesis</keyword>
<evidence type="ECO:0000313" key="19">
    <source>
        <dbReference type="Ensembl" id="ENSATEP00000024159.1"/>
    </source>
</evidence>
<evidence type="ECO:0000256" key="2">
    <source>
        <dbReference type="ARBA" id="ARBA00009492"/>
    </source>
</evidence>
<protein>
    <recommendedName>
        <fullName evidence="18">Sema domain-containing protein</fullName>
    </recommendedName>
</protein>
<keyword evidence="12" id="KW-0325">Glycoprotein</keyword>
<accession>A0A3Q1IY78</accession>
<dbReference type="STRING" id="64144.ENSATEP00000024159"/>
<evidence type="ECO:0000256" key="4">
    <source>
        <dbReference type="ARBA" id="ARBA00022553"/>
    </source>
</evidence>
<gene>
    <name evidence="19" type="primary">SEMA4F</name>
</gene>
<comment type="subcellular location">
    <subcellularLocation>
        <location evidence="1">Membrane</location>
        <topology evidence="1">Single-pass type I membrane protein</topology>
    </subcellularLocation>
</comment>
<dbReference type="Proteomes" id="UP000265040">
    <property type="component" value="Chromosome 18"/>
</dbReference>
<dbReference type="GeneID" id="113157487"/>
<evidence type="ECO:0000256" key="10">
    <source>
        <dbReference type="ARBA" id="ARBA00023136"/>
    </source>
</evidence>
<dbReference type="GO" id="GO:0045499">
    <property type="term" value="F:chemorepellent activity"/>
    <property type="evidence" value="ECO:0007669"/>
    <property type="project" value="TreeGrafter"/>
</dbReference>
<dbReference type="InterPro" id="IPR027231">
    <property type="entry name" value="Semaphorin"/>
</dbReference>
<evidence type="ECO:0000256" key="6">
    <source>
        <dbReference type="ARBA" id="ARBA00022729"/>
    </source>
</evidence>
<dbReference type="FunFam" id="2.130.10.10:FF:000033">
    <property type="entry name" value="Semaphorin 4B"/>
    <property type="match status" value="1"/>
</dbReference>
<dbReference type="SMART" id="SM00630">
    <property type="entry name" value="Sema"/>
    <property type="match status" value="1"/>
</dbReference>
<dbReference type="GO" id="GO:0005886">
    <property type="term" value="C:plasma membrane"/>
    <property type="evidence" value="ECO:0007669"/>
    <property type="project" value="TreeGrafter"/>
</dbReference>
<evidence type="ECO:0000256" key="9">
    <source>
        <dbReference type="ARBA" id="ARBA00022989"/>
    </source>
</evidence>
<dbReference type="Pfam" id="PF01403">
    <property type="entry name" value="Sema"/>
    <property type="match status" value="1"/>
</dbReference>
<dbReference type="Pfam" id="PF19428">
    <property type="entry name" value="Sema4F_C"/>
    <property type="match status" value="1"/>
</dbReference>
<keyword evidence="20" id="KW-1185">Reference proteome</keyword>
<name>A0A3Q1IY78_ANATE</name>
<evidence type="ECO:0000256" key="12">
    <source>
        <dbReference type="ARBA" id="ARBA00023180"/>
    </source>
</evidence>
<feature type="compositionally biased region" description="Low complexity" evidence="15">
    <location>
        <begin position="701"/>
        <end position="712"/>
    </location>
</feature>
<dbReference type="OrthoDB" id="9988752at2759"/>
<dbReference type="RefSeq" id="XP_026208793.1">
    <property type="nucleotide sequence ID" value="XM_026353008.1"/>
</dbReference>
<keyword evidence="10 16" id="KW-0472">Membrane</keyword>
<evidence type="ECO:0000256" key="5">
    <source>
        <dbReference type="ARBA" id="ARBA00022692"/>
    </source>
</evidence>
<dbReference type="InterPro" id="IPR015943">
    <property type="entry name" value="WD40/YVTN_repeat-like_dom_sf"/>
</dbReference>
<dbReference type="GeneTree" id="ENSGT00940000159592"/>
<keyword evidence="5 16" id="KW-0812">Transmembrane</keyword>
<dbReference type="AlphaFoldDB" id="A0A3Q1IY78"/>
<feature type="signal peptide" evidence="17">
    <location>
        <begin position="1"/>
        <end position="24"/>
    </location>
</feature>
<keyword evidence="7" id="KW-0221">Differentiation</keyword>
<evidence type="ECO:0000256" key="1">
    <source>
        <dbReference type="ARBA" id="ARBA00004479"/>
    </source>
</evidence>
<dbReference type="Ensembl" id="ENSATET00000024547.3">
    <property type="protein sequence ID" value="ENSATEP00000024159.1"/>
    <property type="gene ID" value="ENSATEG00000016781.3"/>
</dbReference>
<feature type="transmembrane region" description="Helical" evidence="16">
    <location>
        <begin position="655"/>
        <end position="675"/>
    </location>
</feature>
<evidence type="ECO:0000256" key="3">
    <source>
        <dbReference type="ARBA" id="ARBA00022473"/>
    </source>
</evidence>
<evidence type="ECO:0000256" key="13">
    <source>
        <dbReference type="ARBA" id="ARBA00023319"/>
    </source>
</evidence>
<dbReference type="GO" id="GO:0030215">
    <property type="term" value="F:semaphorin receptor binding"/>
    <property type="evidence" value="ECO:0007669"/>
    <property type="project" value="InterPro"/>
</dbReference>
<dbReference type="PANTHER" id="PTHR11036:SF72">
    <property type="entry name" value="SEMAPHORIN-4F"/>
    <property type="match status" value="1"/>
</dbReference>
<feature type="region of interest" description="Disordered" evidence="15">
    <location>
        <begin position="694"/>
        <end position="745"/>
    </location>
</feature>
<dbReference type="InterPro" id="IPR045791">
    <property type="entry name" value="Sema4F_C"/>
</dbReference>
<keyword evidence="3" id="KW-0217">Developmental protein</keyword>
<keyword evidence="4" id="KW-0597">Phosphoprotein</keyword>
<dbReference type="GO" id="GO:0007411">
    <property type="term" value="P:axon guidance"/>
    <property type="evidence" value="ECO:0007669"/>
    <property type="project" value="TreeGrafter"/>
</dbReference>
<feature type="domain" description="Sema" evidence="18">
    <location>
        <begin position="22"/>
        <end position="499"/>
    </location>
</feature>
<feature type="chain" id="PRO_5018780619" description="Sema domain-containing protein" evidence="17">
    <location>
        <begin position="25"/>
        <end position="845"/>
    </location>
</feature>
<dbReference type="Gene3D" id="2.130.10.10">
    <property type="entry name" value="YVTN repeat-like/Quinoprotein amine dehydrogenase"/>
    <property type="match status" value="1"/>
</dbReference>
<keyword evidence="9 16" id="KW-1133">Transmembrane helix</keyword>